<dbReference type="PANTHER" id="PTHR36437:SF2">
    <property type="entry name" value="GLYOXALASE_BLEOMYCIN RESISTANCE PROTEIN_DIOXYGENASE"/>
    <property type="match status" value="1"/>
</dbReference>
<evidence type="ECO:0000259" key="1">
    <source>
        <dbReference type="PROSITE" id="PS51819"/>
    </source>
</evidence>
<proteinExistence type="predicted"/>
<dbReference type="OrthoDB" id="485032at2"/>
<organism evidence="2 3">
    <name type="scientific">Microbacterium enclense</name>
    <dbReference type="NCBI Taxonomy" id="993073"/>
    <lineage>
        <taxon>Bacteria</taxon>
        <taxon>Bacillati</taxon>
        <taxon>Actinomycetota</taxon>
        <taxon>Actinomycetes</taxon>
        <taxon>Micrococcales</taxon>
        <taxon>Microbacteriaceae</taxon>
        <taxon>Microbacterium</taxon>
    </lineage>
</organism>
<dbReference type="InterPro" id="IPR029068">
    <property type="entry name" value="Glyas_Bleomycin-R_OHBP_Dase"/>
</dbReference>
<dbReference type="RefSeq" id="WP_058232811.1">
    <property type="nucleotide sequence ID" value="NZ_FMYG01000006.1"/>
</dbReference>
<dbReference type="InterPro" id="IPR004360">
    <property type="entry name" value="Glyas_Fos-R_dOase_dom"/>
</dbReference>
<name>A0A1G6N7J8_9MICO</name>
<dbReference type="Gene3D" id="3.10.180.10">
    <property type="entry name" value="2,3-Dihydroxybiphenyl 1,2-Dioxygenase, domain 1"/>
    <property type="match status" value="1"/>
</dbReference>
<reference evidence="2 3" key="1">
    <citation type="submission" date="2016-09" db="EMBL/GenBank/DDBJ databases">
        <authorList>
            <person name="Capua I."/>
            <person name="De Benedictis P."/>
            <person name="Joannis T."/>
            <person name="Lombin L.H."/>
            <person name="Cattoli G."/>
        </authorList>
    </citation>
    <scope>NUCLEOTIDE SEQUENCE [LARGE SCALE GENOMIC DNA]</scope>
    <source>
        <strain evidence="2 3">NIO-1002</strain>
    </source>
</reference>
<dbReference type="STRING" id="993073.AS029_11820"/>
<accession>A0A1G6N7J8</accession>
<feature type="domain" description="VOC" evidence="1">
    <location>
        <begin position="4"/>
        <end position="119"/>
    </location>
</feature>
<dbReference type="Proteomes" id="UP000183203">
    <property type="component" value="Unassembled WGS sequence"/>
</dbReference>
<protein>
    <recommendedName>
        <fullName evidence="1">VOC domain-containing protein</fullName>
    </recommendedName>
</protein>
<dbReference type="PANTHER" id="PTHR36437">
    <property type="entry name" value="GLYOXALASE/BLEOMYCIN RESISTANCE PROTEIN/DIOXYGENASE"/>
    <property type="match status" value="1"/>
</dbReference>
<dbReference type="InterPro" id="IPR037523">
    <property type="entry name" value="VOC_core"/>
</dbReference>
<evidence type="ECO:0000313" key="3">
    <source>
        <dbReference type="Proteomes" id="UP000183203"/>
    </source>
</evidence>
<evidence type="ECO:0000313" key="2">
    <source>
        <dbReference type="EMBL" id="SDC63789.1"/>
    </source>
</evidence>
<gene>
    <name evidence="2" type="ORF">SAMN05216418_2640</name>
</gene>
<dbReference type="PROSITE" id="PS51819">
    <property type="entry name" value="VOC"/>
    <property type="match status" value="1"/>
</dbReference>
<dbReference type="Pfam" id="PF00903">
    <property type="entry name" value="Glyoxalase"/>
    <property type="match status" value="1"/>
</dbReference>
<dbReference type="AlphaFoldDB" id="A0A1G6N7J8"/>
<dbReference type="EMBL" id="FMYG01000006">
    <property type="protein sequence ID" value="SDC63789.1"/>
    <property type="molecule type" value="Genomic_DNA"/>
</dbReference>
<sequence length="125" mass="13291">MDMKLELIPVPVSDVDRSKTFYVDAVGFHLDHDVEPGNGMRIVQLTPPGSACSIAFGIGMTRPDAAPVHGIHLVVDDIAAVRELLRARGVDVGPVRDLGGVAYASFSDPDGNTWELQSLAGLRGL</sequence>
<dbReference type="SUPFAM" id="SSF54593">
    <property type="entry name" value="Glyoxalase/Bleomycin resistance protein/Dihydroxybiphenyl dioxygenase"/>
    <property type="match status" value="1"/>
</dbReference>